<evidence type="ECO:0000313" key="5">
    <source>
        <dbReference type="Proteomes" id="UP000662931"/>
    </source>
</evidence>
<dbReference type="PANTHER" id="PTHR21431">
    <property type="entry name" value="PREFOLDIN SUBUNIT 6"/>
    <property type="match status" value="1"/>
</dbReference>
<dbReference type="OrthoDB" id="248120at2759"/>
<proteinExistence type="inferred from homology"/>
<reference evidence="4" key="1">
    <citation type="submission" date="2020-10" db="EMBL/GenBank/DDBJ databases">
        <authorList>
            <person name="Roach M.J.R."/>
        </authorList>
    </citation>
    <scope>NUCLEOTIDE SEQUENCE</scope>
    <source>
        <strain evidence="4">CBS 1945</strain>
    </source>
</reference>
<evidence type="ECO:0000256" key="2">
    <source>
        <dbReference type="ARBA" id="ARBA00023186"/>
    </source>
</evidence>
<protein>
    <recommendedName>
        <fullName evidence="6">Prefoldin subunit 6</fullName>
    </recommendedName>
</protein>
<dbReference type="Pfam" id="PF01920">
    <property type="entry name" value="Prefoldin_2"/>
    <property type="match status" value="1"/>
</dbReference>
<dbReference type="CDD" id="cd23161">
    <property type="entry name" value="Prefoldin_6"/>
    <property type="match status" value="1"/>
</dbReference>
<dbReference type="PANTHER" id="PTHR21431:SF0">
    <property type="entry name" value="PREFOLDIN SUBUNIT 6"/>
    <property type="match status" value="1"/>
</dbReference>
<dbReference type="GO" id="GO:0051082">
    <property type="term" value="F:unfolded protein binding"/>
    <property type="evidence" value="ECO:0007669"/>
    <property type="project" value="InterPro"/>
</dbReference>
<evidence type="ECO:0008006" key="6">
    <source>
        <dbReference type="Google" id="ProtNLM"/>
    </source>
</evidence>
<keyword evidence="5" id="KW-1185">Reference proteome</keyword>
<gene>
    <name evidence="4" type="ORF">FOA43_000360</name>
</gene>
<dbReference type="GO" id="GO:0051087">
    <property type="term" value="F:protein-folding chaperone binding"/>
    <property type="evidence" value="ECO:0007669"/>
    <property type="project" value="TreeGrafter"/>
</dbReference>
<dbReference type="EMBL" id="CP064812">
    <property type="protein sequence ID" value="QPG73056.1"/>
    <property type="molecule type" value="Genomic_DNA"/>
</dbReference>
<dbReference type="Proteomes" id="UP000662931">
    <property type="component" value="Chromosome 1"/>
</dbReference>
<organism evidence="4 5">
    <name type="scientific">Eeniella nana</name>
    <name type="common">Yeast</name>
    <name type="synonym">Brettanomyces nanus</name>
    <dbReference type="NCBI Taxonomy" id="13502"/>
    <lineage>
        <taxon>Eukaryota</taxon>
        <taxon>Fungi</taxon>
        <taxon>Dikarya</taxon>
        <taxon>Ascomycota</taxon>
        <taxon>Saccharomycotina</taxon>
        <taxon>Pichiomycetes</taxon>
        <taxon>Pichiales</taxon>
        <taxon>Pichiaceae</taxon>
        <taxon>Brettanomyces</taxon>
    </lineage>
</organism>
<comment type="similarity">
    <text evidence="1">Belongs to the prefoldin subunit beta family.</text>
</comment>
<dbReference type="RefSeq" id="XP_038776621.1">
    <property type="nucleotide sequence ID" value="XM_038920693.1"/>
</dbReference>
<dbReference type="InterPro" id="IPR002777">
    <property type="entry name" value="PFD_beta-like"/>
</dbReference>
<dbReference type="Gene3D" id="1.10.287.370">
    <property type="match status" value="1"/>
</dbReference>
<dbReference type="GO" id="GO:0006457">
    <property type="term" value="P:protein folding"/>
    <property type="evidence" value="ECO:0007669"/>
    <property type="project" value="InterPro"/>
</dbReference>
<evidence type="ECO:0000256" key="1">
    <source>
        <dbReference type="ARBA" id="ARBA00008045"/>
    </source>
</evidence>
<keyword evidence="2" id="KW-0143">Chaperone</keyword>
<evidence type="ECO:0000313" key="4">
    <source>
        <dbReference type="EMBL" id="QPG73056.1"/>
    </source>
</evidence>
<dbReference type="InterPro" id="IPR009053">
    <property type="entry name" value="Prefoldin"/>
</dbReference>
<keyword evidence="3" id="KW-0175">Coiled coil</keyword>
<name>A0A875RW80_EENNA</name>
<evidence type="ECO:0000256" key="3">
    <source>
        <dbReference type="SAM" id="Coils"/>
    </source>
</evidence>
<dbReference type="KEGG" id="bnn:FOA43_000360"/>
<feature type="coiled-coil region" evidence="3">
    <location>
        <begin position="5"/>
        <end position="49"/>
    </location>
</feature>
<dbReference type="GeneID" id="62193761"/>
<sequence>MSSSIEQLSKSYNKLQAELSELVSSRQKLETQYEENKIVKEEFDKLKKDTKIYKQIGPVLMPQDETEAKMNVDKRLEFIGGEIERVEKKIEVEQVQFSKARDELVKARTALMQPAAKAS</sequence>
<dbReference type="GO" id="GO:0051131">
    <property type="term" value="P:chaperone-mediated protein complex assembly"/>
    <property type="evidence" value="ECO:0007669"/>
    <property type="project" value="TreeGrafter"/>
</dbReference>
<dbReference type="FunFam" id="1.10.287.370:FF:000003">
    <property type="entry name" value="Prefoldin subunit 6"/>
    <property type="match status" value="1"/>
</dbReference>
<dbReference type="GO" id="GO:0005737">
    <property type="term" value="C:cytoplasm"/>
    <property type="evidence" value="ECO:0007669"/>
    <property type="project" value="TreeGrafter"/>
</dbReference>
<accession>A0A875RW80</accession>
<dbReference type="GO" id="GO:0016272">
    <property type="term" value="C:prefoldin complex"/>
    <property type="evidence" value="ECO:0007669"/>
    <property type="project" value="InterPro"/>
</dbReference>
<dbReference type="SUPFAM" id="SSF46579">
    <property type="entry name" value="Prefoldin"/>
    <property type="match status" value="1"/>
</dbReference>
<dbReference type="AlphaFoldDB" id="A0A875RW80"/>